<dbReference type="GO" id="GO:0047480">
    <property type="term" value="F:UDP-N-acetylmuramoyl-tripeptide-D-alanyl-D-alanine ligase activity"/>
    <property type="evidence" value="ECO:0007669"/>
    <property type="project" value="UniProtKB-EC"/>
</dbReference>
<dbReference type="EMBL" id="CP002049">
    <property type="protein sequence ID" value="ADI14721.1"/>
    <property type="molecule type" value="Genomic_DNA"/>
</dbReference>
<evidence type="ECO:0000313" key="15">
    <source>
        <dbReference type="Proteomes" id="UP000000379"/>
    </source>
</evidence>
<reference evidence="15" key="1">
    <citation type="submission" date="2010-05" db="EMBL/GenBank/DDBJ databases">
        <title>The complete genome of Truepera radiovictris DSM 17093.</title>
        <authorList>
            <consortium name="US DOE Joint Genome Institute (JGI-PGF)"/>
            <person name="Lucas S."/>
            <person name="Copeland A."/>
            <person name="Lapidus A."/>
            <person name="Glavina del Rio T."/>
            <person name="Dalin E."/>
            <person name="Tice H."/>
            <person name="Bruce D."/>
            <person name="Goodwin L."/>
            <person name="Pitluck S."/>
            <person name="Kyrpides N."/>
            <person name="Mavromatis K."/>
            <person name="Ovchinnikova G."/>
            <person name="Munk A.C."/>
            <person name="Detter J.C."/>
            <person name="Han C."/>
            <person name="Tapia R."/>
            <person name="Land M."/>
            <person name="Hauser L."/>
            <person name="Markowitz V."/>
            <person name="Cheng J.-F."/>
            <person name="Hugenholtz P."/>
            <person name="Woyke T."/>
            <person name="Wu D."/>
            <person name="Tindall B."/>
            <person name="Pomrenke H.G."/>
            <person name="Brambilla E."/>
            <person name="Klenk H.-P."/>
            <person name="Eisen J.A."/>
        </authorList>
    </citation>
    <scope>NUCLEOTIDE SEQUENCE [LARGE SCALE GENOMIC DNA]</scope>
    <source>
        <strain evidence="15">DSM 17093 / CIP 108686 / LMG 22925 / RQ-24</strain>
    </source>
</reference>
<dbReference type="GO" id="GO:0005524">
    <property type="term" value="F:ATP binding"/>
    <property type="evidence" value="ECO:0007669"/>
    <property type="project" value="UniProtKB-KW"/>
</dbReference>
<dbReference type="Gene3D" id="3.40.1190.10">
    <property type="entry name" value="Mur-like, catalytic domain"/>
    <property type="match status" value="1"/>
</dbReference>
<sequence>MRSLPATLLAELSGVPATEARALPSARGVAFHSARVRPGDAFFALPGASSHGLRYADAALQAGAAFIVSDRPHPRGLTVPDPARLLLQLGRVARAALQGPVIGVTGSAGKTSTRALLAAALGAHATRGNFNTPLALAQTLVEAWLEDRTGAHDRLVLELGIDHTGEMDELVELTRPTLGVVTLIAPAHLDGLGSVEGVAREKFKLLTGVRHAWVSAQAYPFLTPAQRAALQGRLTVYGLDGRETPTGGEAKRVTGHFASAAGGGALHALGLRVPLALPSPALAENALCALAVAAHLGVDPAAAAARLQGAVLEPGRLQRHQLGALTLLDDAYNSNPASVRAALTALAALPRPHTAVLGDMLELGAASAELHRALAEDTAALDAVVAVGPAMRALAEADPRAVYLEAFDLEALLALVPERGTLLVKGSRGVRLERLTEALLRRYAEQHDKPPEHPEGARG</sequence>
<keyword evidence="4" id="KW-0547">Nucleotide-binding</keyword>
<dbReference type="GO" id="GO:0051301">
    <property type="term" value="P:cell division"/>
    <property type="evidence" value="ECO:0007669"/>
    <property type="project" value="UniProtKB-KW"/>
</dbReference>
<dbReference type="InterPro" id="IPR004101">
    <property type="entry name" value="Mur_ligase_C"/>
</dbReference>
<keyword evidence="15" id="KW-1185">Reference proteome</keyword>
<dbReference type="InterPro" id="IPR051046">
    <property type="entry name" value="MurCDEF_CellWall_CoF430Synth"/>
</dbReference>
<dbReference type="eggNOG" id="COG0770">
    <property type="taxonomic scope" value="Bacteria"/>
</dbReference>
<feature type="domain" description="Mur ligase N-terminal catalytic" evidence="11">
    <location>
        <begin position="28"/>
        <end position="73"/>
    </location>
</feature>
<keyword evidence="7 10" id="KW-0573">Peptidoglycan synthesis</keyword>
<evidence type="ECO:0000259" key="12">
    <source>
        <dbReference type="Pfam" id="PF02875"/>
    </source>
</evidence>
<organism evidence="14 15">
    <name type="scientific">Truepera radiovictrix (strain DSM 17093 / CIP 108686 / LMG 22925 / RQ-24)</name>
    <dbReference type="NCBI Taxonomy" id="649638"/>
    <lineage>
        <taxon>Bacteria</taxon>
        <taxon>Thermotogati</taxon>
        <taxon>Deinococcota</taxon>
        <taxon>Deinococci</taxon>
        <taxon>Trueperales</taxon>
        <taxon>Trueperaceae</taxon>
        <taxon>Truepera</taxon>
    </lineage>
</organism>
<evidence type="ECO:0000256" key="4">
    <source>
        <dbReference type="ARBA" id="ARBA00022741"/>
    </source>
</evidence>
<dbReference type="InterPro" id="IPR035911">
    <property type="entry name" value="MurE/MurF_N"/>
</dbReference>
<evidence type="ECO:0000256" key="7">
    <source>
        <dbReference type="ARBA" id="ARBA00022984"/>
    </source>
</evidence>
<evidence type="ECO:0000256" key="8">
    <source>
        <dbReference type="ARBA" id="ARBA00023306"/>
    </source>
</evidence>
<proteinExistence type="predicted"/>
<dbReference type="AlphaFoldDB" id="D7CY82"/>
<keyword evidence="8 10" id="KW-0131">Cell cycle</keyword>
<evidence type="ECO:0000259" key="11">
    <source>
        <dbReference type="Pfam" id="PF01225"/>
    </source>
</evidence>
<evidence type="ECO:0000256" key="5">
    <source>
        <dbReference type="ARBA" id="ARBA00022840"/>
    </source>
</evidence>
<dbReference type="GO" id="GO:0071555">
    <property type="term" value="P:cell wall organization"/>
    <property type="evidence" value="ECO:0007669"/>
    <property type="project" value="UniProtKB-KW"/>
</dbReference>
<dbReference type="GO" id="GO:0008360">
    <property type="term" value="P:regulation of cell shape"/>
    <property type="evidence" value="ECO:0007669"/>
    <property type="project" value="UniProtKB-KW"/>
</dbReference>
<dbReference type="UniPathway" id="UPA00219"/>
<dbReference type="Gene3D" id="3.90.190.20">
    <property type="entry name" value="Mur ligase, C-terminal domain"/>
    <property type="match status" value="1"/>
</dbReference>
<keyword evidence="1" id="KW-0963">Cytoplasm</keyword>
<evidence type="ECO:0000259" key="13">
    <source>
        <dbReference type="Pfam" id="PF08245"/>
    </source>
</evidence>
<keyword evidence="9 10" id="KW-0961">Cell wall biogenesis/degradation</keyword>
<dbReference type="InterPro" id="IPR013221">
    <property type="entry name" value="Mur_ligase_cen"/>
</dbReference>
<keyword evidence="2 14" id="KW-0436">Ligase</keyword>
<dbReference type="HOGENOM" id="CLU_031507_1_1_0"/>
<dbReference type="InterPro" id="IPR000713">
    <property type="entry name" value="Mur_ligase_N"/>
</dbReference>
<dbReference type="NCBIfam" id="TIGR01143">
    <property type="entry name" value="murF"/>
    <property type="match status" value="1"/>
</dbReference>
<dbReference type="GO" id="GO:0009252">
    <property type="term" value="P:peptidoglycan biosynthetic process"/>
    <property type="evidence" value="ECO:0007669"/>
    <property type="project" value="UniProtKB-UniPathway"/>
</dbReference>
<comment type="pathway">
    <text evidence="10">Cell wall biogenesis; peptidoglycan biosynthesis.</text>
</comment>
<dbReference type="Gene3D" id="3.40.1390.10">
    <property type="entry name" value="MurE/MurF, N-terminal domain"/>
    <property type="match status" value="1"/>
</dbReference>
<evidence type="ECO:0000313" key="14">
    <source>
        <dbReference type="EMBL" id="ADI14721.1"/>
    </source>
</evidence>
<feature type="domain" description="Mur ligase C-terminal" evidence="12">
    <location>
        <begin position="315"/>
        <end position="428"/>
    </location>
</feature>
<dbReference type="PANTHER" id="PTHR43024">
    <property type="entry name" value="UDP-N-ACETYLMURAMOYL-TRIPEPTIDE--D-ALANYL-D-ALANINE LIGASE"/>
    <property type="match status" value="1"/>
</dbReference>
<dbReference type="Pfam" id="PF01225">
    <property type="entry name" value="Mur_ligase"/>
    <property type="match status" value="1"/>
</dbReference>
<dbReference type="SUPFAM" id="SSF53623">
    <property type="entry name" value="MurD-like peptide ligases, catalytic domain"/>
    <property type="match status" value="1"/>
</dbReference>
<gene>
    <name evidence="14" type="ordered locus">Trad_1602</name>
</gene>
<dbReference type="Pfam" id="PF02875">
    <property type="entry name" value="Mur_ligase_C"/>
    <property type="match status" value="1"/>
</dbReference>
<evidence type="ECO:0000256" key="9">
    <source>
        <dbReference type="ARBA" id="ARBA00023316"/>
    </source>
</evidence>
<accession>D7CY82</accession>
<dbReference type="Proteomes" id="UP000000379">
    <property type="component" value="Chromosome"/>
</dbReference>
<reference evidence="14 15" key="2">
    <citation type="journal article" date="2011" name="Stand. Genomic Sci.">
        <title>Complete genome sequence of Truepera radiovictrix type strain (RQ-24).</title>
        <authorList>
            <person name="Ivanova N."/>
            <person name="Rohde C."/>
            <person name="Munk C."/>
            <person name="Nolan M."/>
            <person name="Lucas S."/>
            <person name="Del Rio T.G."/>
            <person name="Tice H."/>
            <person name="Deshpande S."/>
            <person name="Cheng J.F."/>
            <person name="Tapia R."/>
            <person name="Han C."/>
            <person name="Goodwin L."/>
            <person name="Pitluck S."/>
            <person name="Liolios K."/>
            <person name="Mavromatis K."/>
            <person name="Mikhailova N."/>
            <person name="Pati A."/>
            <person name="Chen A."/>
            <person name="Palaniappan K."/>
            <person name="Land M."/>
            <person name="Hauser L."/>
            <person name="Chang Y.J."/>
            <person name="Jeffries C.D."/>
            <person name="Brambilla E."/>
            <person name="Rohde M."/>
            <person name="Goker M."/>
            <person name="Tindall B.J."/>
            <person name="Woyke T."/>
            <person name="Bristow J."/>
            <person name="Eisen J.A."/>
            <person name="Markowitz V."/>
            <person name="Hugenholtz P."/>
            <person name="Kyrpides N.C."/>
            <person name="Klenk H.P."/>
            <person name="Lapidus A."/>
        </authorList>
    </citation>
    <scope>NUCLEOTIDE SEQUENCE [LARGE SCALE GENOMIC DNA]</scope>
    <source>
        <strain evidence="15">DSM 17093 / CIP 108686 / LMG 22925 / RQ-24</strain>
    </source>
</reference>
<dbReference type="PANTHER" id="PTHR43024:SF1">
    <property type="entry name" value="UDP-N-ACETYLMURAMOYL-TRIPEPTIDE--D-ALANYL-D-ALANINE LIGASE"/>
    <property type="match status" value="1"/>
</dbReference>
<dbReference type="GO" id="GO:0008766">
    <property type="term" value="F:UDP-N-acetylmuramoylalanyl-D-glutamyl-2,6-diaminopimelate-D-alanyl-D-alanine ligase activity"/>
    <property type="evidence" value="ECO:0007669"/>
    <property type="project" value="RHEA"/>
</dbReference>
<feature type="domain" description="Mur ligase central" evidence="13">
    <location>
        <begin position="104"/>
        <end position="293"/>
    </location>
</feature>
<keyword evidence="5" id="KW-0067">ATP-binding</keyword>
<comment type="function">
    <text evidence="10">Involved in cell wall formation. Catalyzes the final step in the synthesis of UDP-N-acetylmuramoyl-pentapeptide, the precursor of murein.</text>
</comment>
<name>D7CY82_TRURR</name>
<dbReference type="SUPFAM" id="SSF53244">
    <property type="entry name" value="MurD-like peptide ligases, peptide-binding domain"/>
    <property type="match status" value="1"/>
</dbReference>
<evidence type="ECO:0000256" key="1">
    <source>
        <dbReference type="ARBA" id="ARBA00022490"/>
    </source>
</evidence>
<evidence type="ECO:0000256" key="10">
    <source>
        <dbReference type="RuleBase" id="RU004136"/>
    </source>
</evidence>
<comment type="catalytic activity">
    <reaction evidence="10">
        <text>D-alanyl-D-alanine + UDP-N-acetyl-alpha-D-muramoyl-L-alanyl-gamma-D-glutamyl-meso-2,6-diaminopimelate + ATP = UDP-N-acetyl-alpha-D-muramoyl-L-alanyl-gamma-D-glutamyl-meso-2,6-diaminopimeloyl-D-alanyl-D-alanine + ADP + phosphate + H(+)</text>
        <dbReference type="Rhea" id="RHEA:28374"/>
        <dbReference type="ChEBI" id="CHEBI:15378"/>
        <dbReference type="ChEBI" id="CHEBI:30616"/>
        <dbReference type="ChEBI" id="CHEBI:43474"/>
        <dbReference type="ChEBI" id="CHEBI:57822"/>
        <dbReference type="ChEBI" id="CHEBI:61386"/>
        <dbReference type="ChEBI" id="CHEBI:83905"/>
        <dbReference type="ChEBI" id="CHEBI:456216"/>
        <dbReference type="EC" id="6.3.2.10"/>
    </reaction>
</comment>
<dbReference type="InterPro" id="IPR036615">
    <property type="entry name" value="Mur_ligase_C_dom_sf"/>
</dbReference>
<comment type="subcellular location">
    <subcellularLocation>
        <location evidence="10">Cytoplasm</location>
    </subcellularLocation>
</comment>
<keyword evidence="3 10" id="KW-0132">Cell division</keyword>
<evidence type="ECO:0000256" key="6">
    <source>
        <dbReference type="ARBA" id="ARBA00022960"/>
    </source>
</evidence>
<evidence type="ECO:0000256" key="2">
    <source>
        <dbReference type="ARBA" id="ARBA00022598"/>
    </source>
</evidence>
<evidence type="ECO:0000256" key="3">
    <source>
        <dbReference type="ARBA" id="ARBA00022618"/>
    </source>
</evidence>
<protein>
    <recommendedName>
        <fullName evidence="10">UDP-N-acetylmuramoyl-tripeptide--D-alanyl-D-alanine ligase</fullName>
        <ecNumber evidence="10">6.3.2.10</ecNumber>
    </recommendedName>
</protein>
<dbReference type="KEGG" id="tra:Trad_1602"/>
<dbReference type="Pfam" id="PF08245">
    <property type="entry name" value="Mur_ligase_M"/>
    <property type="match status" value="1"/>
</dbReference>
<dbReference type="GO" id="GO:0005737">
    <property type="term" value="C:cytoplasm"/>
    <property type="evidence" value="ECO:0007669"/>
    <property type="project" value="UniProtKB-SubCell"/>
</dbReference>
<dbReference type="STRING" id="649638.Trad_1602"/>
<dbReference type="EC" id="6.3.2.10" evidence="10"/>
<keyword evidence="6 10" id="KW-0133">Cell shape</keyword>
<dbReference type="InterPro" id="IPR005863">
    <property type="entry name" value="UDP-N-AcMur_synth"/>
</dbReference>
<dbReference type="InterPro" id="IPR036565">
    <property type="entry name" value="Mur-like_cat_sf"/>
</dbReference>
<dbReference type="SUPFAM" id="SSF63418">
    <property type="entry name" value="MurE/MurF N-terminal domain"/>
    <property type="match status" value="1"/>
</dbReference>
<dbReference type="RefSeq" id="WP_013178089.1">
    <property type="nucleotide sequence ID" value="NC_014221.1"/>
</dbReference>